<comment type="subcellular location">
    <subcellularLocation>
        <location evidence="1">Golgi apparatus membrane</location>
        <topology evidence="1">Single-pass type II membrane protein</topology>
    </subcellularLocation>
</comment>
<evidence type="ECO:0000256" key="14">
    <source>
        <dbReference type="ARBA" id="ARBA00039109"/>
    </source>
</evidence>
<evidence type="ECO:0000256" key="11">
    <source>
        <dbReference type="ARBA" id="ARBA00023157"/>
    </source>
</evidence>
<evidence type="ECO:0000256" key="17">
    <source>
        <dbReference type="SAM" id="Phobius"/>
    </source>
</evidence>
<protein>
    <recommendedName>
        <fullName evidence="14">alpha-N-acetylgalactosaminide alpha-2,6-sialyltransferase</fullName>
        <ecNumber evidence="14">2.4.3.3</ecNumber>
    </recommendedName>
</protein>
<dbReference type="FunFam" id="3.90.1480.20:FF:000015">
    <property type="entry name" value="Lactosylceramide alpha-2,3-sialyltransferase"/>
    <property type="match status" value="1"/>
</dbReference>
<evidence type="ECO:0000256" key="10">
    <source>
        <dbReference type="ARBA" id="ARBA00023136"/>
    </source>
</evidence>
<reference evidence="19" key="2">
    <citation type="submission" date="2025-08" db="UniProtKB">
        <authorList>
            <consortium name="RefSeq"/>
        </authorList>
    </citation>
    <scope>IDENTIFICATION</scope>
    <source>
        <strain evidence="19">S238N-H82</strain>
        <tissue evidence="19">Testes</tissue>
    </source>
</reference>
<dbReference type="GO" id="GO:0001665">
    <property type="term" value="F:alpha-N-acetylgalactosaminide alpha-2,6-sialyltransferase activity"/>
    <property type="evidence" value="ECO:0007669"/>
    <property type="project" value="UniProtKB-EC"/>
</dbReference>
<dbReference type="Pfam" id="PF00777">
    <property type="entry name" value="Glyco_transf_29"/>
    <property type="match status" value="1"/>
</dbReference>
<keyword evidence="9" id="KW-0333">Golgi apparatus</keyword>
<sequence>MVNIKFYDKHVYVYFCVILALGFLTFFLVQYRSSSSSSTHLTRKLSRWRSASRLFIEIRSSTTKPMTDQEKLLEIANILNVHGNLEEEVYHRMLIEIVILAQNQRKQRVSAKDTIEEIHNMILHHTKNSELMERLLEDMDVLDNLLPKKLDRELSVYPFKKDAAFTPSKCPNSFKRRSEVSRWFRDRYVADIKVLLDISDVSDGGFLDLKFFKLPFGYKTESEEIVQNILRHLENVELYRGGRQPCIRCAVVGCGGILNGSRKGDEINAHDYVFRLNHAEIGPRYAPDVGNKTSFYIFFPESADNRLLLDQDVTYLYVPFKTYDLQYINEKLQYDTIPDVCANGKCKKLRNPKNVTSHNLRIVHPDFVRYVFANYLNATSSRPTTGALTVFLAMHLCDDVTLYGFGYDKRFSLHYYDKTFVNSTQWKTGSHDVDNERVLWSRLHQENVVTWYQR</sequence>
<dbReference type="InterPro" id="IPR038578">
    <property type="entry name" value="GT29-like_sf"/>
</dbReference>
<dbReference type="OrthoDB" id="10264956at2759"/>
<dbReference type="EC" id="2.4.3.3" evidence="14"/>
<dbReference type="CDD" id="cd23964">
    <property type="entry name" value="GT29_ST6GALNAC1_2"/>
    <property type="match status" value="1"/>
</dbReference>
<evidence type="ECO:0000256" key="16">
    <source>
        <dbReference type="ARBA" id="ARBA00052285"/>
    </source>
</evidence>
<evidence type="ECO:0000313" key="18">
    <source>
        <dbReference type="Proteomes" id="UP000001554"/>
    </source>
</evidence>
<comment type="pathway">
    <text evidence="2">Protein modification; protein glycosylation.</text>
</comment>
<comment type="catalytic activity">
    <reaction evidence="13">
        <text>a beta-D-galactosyl-(1-&gt;3)-N-acetyl-alpha-D-galactosaminyl derivative + CMP-N-acetyl-beta-neuraminate = a beta-D-galactosyl-(1-&gt;3)-[N-acetyl-alpha-neuraminyl-(2-&gt;6)]-N-acetyl-alpha-D-galactosaminyl derivative + CMP + H(+)</text>
        <dbReference type="Rhea" id="RHEA:11136"/>
        <dbReference type="ChEBI" id="CHEBI:15378"/>
        <dbReference type="ChEBI" id="CHEBI:57812"/>
        <dbReference type="ChEBI" id="CHEBI:60377"/>
        <dbReference type="ChEBI" id="CHEBI:133470"/>
        <dbReference type="ChEBI" id="CHEBI:140764"/>
        <dbReference type="EC" id="2.4.3.3"/>
    </reaction>
    <physiologicalReaction direction="left-to-right" evidence="13">
        <dbReference type="Rhea" id="RHEA:11137"/>
    </physiologicalReaction>
</comment>
<evidence type="ECO:0000256" key="5">
    <source>
        <dbReference type="ARBA" id="ARBA00022679"/>
    </source>
</evidence>
<dbReference type="OMA" id="IFFPESM"/>
<dbReference type="PANTHER" id="PTHR45941">
    <property type="entry name" value="ALPHA-N-ACETYLGALACTOSAMINIDE ALPHA-2,6-SIALYLTRANSFERASE 2-LIKE-RELATED"/>
    <property type="match status" value="1"/>
</dbReference>
<keyword evidence="12" id="KW-0325">Glycoprotein</keyword>
<evidence type="ECO:0000256" key="1">
    <source>
        <dbReference type="ARBA" id="ARBA00004323"/>
    </source>
</evidence>
<evidence type="ECO:0000256" key="4">
    <source>
        <dbReference type="ARBA" id="ARBA00022676"/>
    </source>
</evidence>
<dbReference type="GO" id="GO:0000139">
    <property type="term" value="C:Golgi membrane"/>
    <property type="evidence" value="ECO:0007669"/>
    <property type="project" value="UniProtKB-SubCell"/>
</dbReference>
<keyword evidence="11" id="KW-1015">Disulfide bond</keyword>
<accession>A0A9J7KJH1</accession>
<evidence type="ECO:0000256" key="2">
    <source>
        <dbReference type="ARBA" id="ARBA00004922"/>
    </source>
</evidence>
<comment type="catalytic activity">
    <reaction evidence="15">
        <text>a 3-O-[N-acetyl-alpha-neuraminyl-(2-&gt;3)-beta-D-galactosyl-(1-&gt;3)-N-acetyl-alpha-D-galactosaminyl]-L-threonyl-[protein] + CMP-N-acetyl-beta-neuraminate = a 3-O-{alpha-Neu5Ac-(2-&gt;3)-beta-D-Gal-(1-&gt;3)-[alpha-Neu5Ac-(2-&gt;6)]-alpha-D-GalNAc}-L-threonyl-[protein] + CMP + H(+)</text>
        <dbReference type="Rhea" id="RHEA:81659"/>
        <dbReference type="Rhea" id="RHEA-COMP:14417"/>
        <dbReference type="Rhea" id="RHEA-COMP:16763"/>
        <dbReference type="ChEBI" id="CHEBI:15378"/>
        <dbReference type="ChEBI" id="CHEBI:57812"/>
        <dbReference type="ChEBI" id="CHEBI:60377"/>
        <dbReference type="ChEBI" id="CHEBI:139598"/>
        <dbReference type="ChEBI" id="CHEBI:156398"/>
    </reaction>
    <physiologicalReaction direction="left-to-right" evidence="15">
        <dbReference type="Rhea" id="RHEA:81660"/>
    </physiologicalReaction>
</comment>
<dbReference type="PANTHER" id="PTHR45941:SF8">
    <property type="entry name" value="ALPHA-N-ACETYLGALACTOSAMINIDE ALPHA-2,6-SIALYLTRANSFERASE 1-LIKE"/>
    <property type="match status" value="1"/>
</dbReference>
<evidence type="ECO:0000256" key="8">
    <source>
        <dbReference type="ARBA" id="ARBA00022989"/>
    </source>
</evidence>
<dbReference type="KEGG" id="bfo:118406423"/>
<dbReference type="AlphaFoldDB" id="A0A9J7KJH1"/>
<evidence type="ECO:0000256" key="12">
    <source>
        <dbReference type="ARBA" id="ARBA00023180"/>
    </source>
</evidence>
<keyword evidence="7" id="KW-0735">Signal-anchor</keyword>
<dbReference type="RefSeq" id="XP_035662363.1">
    <property type="nucleotide sequence ID" value="XM_035806470.1"/>
</dbReference>
<keyword evidence="5" id="KW-0808">Transferase</keyword>
<keyword evidence="8 17" id="KW-1133">Transmembrane helix</keyword>
<comment type="similarity">
    <text evidence="3">Belongs to the glycosyltransferase 29 family.</text>
</comment>
<evidence type="ECO:0000256" key="6">
    <source>
        <dbReference type="ARBA" id="ARBA00022692"/>
    </source>
</evidence>
<evidence type="ECO:0000256" key="7">
    <source>
        <dbReference type="ARBA" id="ARBA00022968"/>
    </source>
</evidence>
<keyword evidence="4" id="KW-0328">Glycosyltransferase</keyword>
<feature type="transmembrane region" description="Helical" evidence="17">
    <location>
        <begin position="12"/>
        <end position="31"/>
    </location>
</feature>
<evidence type="ECO:0000256" key="9">
    <source>
        <dbReference type="ARBA" id="ARBA00023034"/>
    </source>
</evidence>
<reference evidence="18" key="1">
    <citation type="journal article" date="2020" name="Nat. Ecol. Evol.">
        <title>Deeply conserved synteny resolves early events in vertebrate evolution.</title>
        <authorList>
            <person name="Simakov O."/>
            <person name="Marletaz F."/>
            <person name="Yue J.X."/>
            <person name="O'Connell B."/>
            <person name="Jenkins J."/>
            <person name="Brandt A."/>
            <person name="Calef R."/>
            <person name="Tung C.H."/>
            <person name="Huang T.K."/>
            <person name="Schmutz J."/>
            <person name="Satoh N."/>
            <person name="Yu J.K."/>
            <person name="Putnam N.H."/>
            <person name="Green R.E."/>
            <person name="Rokhsar D.S."/>
        </authorList>
    </citation>
    <scope>NUCLEOTIDE SEQUENCE [LARGE SCALE GENOMIC DNA]</scope>
    <source>
        <strain evidence="18">S238N-H82</strain>
    </source>
</reference>
<dbReference type="Gene3D" id="3.90.1480.20">
    <property type="entry name" value="Glycosyl transferase family 29"/>
    <property type="match status" value="1"/>
</dbReference>
<gene>
    <name evidence="19" type="primary">LOC118406423</name>
</gene>
<dbReference type="Proteomes" id="UP000001554">
    <property type="component" value="Chromosome 19"/>
</dbReference>
<organism evidence="18 19">
    <name type="scientific">Branchiostoma floridae</name>
    <name type="common">Florida lancelet</name>
    <name type="synonym">Amphioxus</name>
    <dbReference type="NCBI Taxonomy" id="7739"/>
    <lineage>
        <taxon>Eukaryota</taxon>
        <taxon>Metazoa</taxon>
        <taxon>Chordata</taxon>
        <taxon>Cephalochordata</taxon>
        <taxon>Leptocardii</taxon>
        <taxon>Amphioxiformes</taxon>
        <taxon>Branchiostomatidae</taxon>
        <taxon>Branchiostoma</taxon>
    </lineage>
</organism>
<name>A0A9J7KJH1_BRAFL</name>
<evidence type="ECO:0000256" key="15">
    <source>
        <dbReference type="ARBA" id="ARBA00050664"/>
    </source>
</evidence>
<dbReference type="InterPro" id="IPR001675">
    <property type="entry name" value="Glyco_trans_29"/>
</dbReference>
<comment type="catalytic activity">
    <reaction evidence="16">
        <text>a 3-O-[N-acetyl-alpha-D-galactosaminyl]-L-threonyl-[protein] + CMP-N-acetyl-beta-neuraminate = a 3-O-[N-acetyl-alpha-neuraminosyl-(2-&gt;6)-N-acetyl-alpha-D-galactosaminyl]-L-threonyl-[protein] + CMP + H(+)</text>
        <dbReference type="Rhea" id="RHEA:81643"/>
        <dbReference type="Rhea" id="RHEA-COMP:11689"/>
        <dbReference type="Rhea" id="RHEA-COMP:19720"/>
        <dbReference type="ChEBI" id="CHEBI:15378"/>
        <dbReference type="ChEBI" id="CHEBI:57812"/>
        <dbReference type="ChEBI" id="CHEBI:60377"/>
        <dbReference type="ChEBI" id="CHEBI:87075"/>
        <dbReference type="ChEBI" id="CHEBI:231970"/>
    </reaction>
    <physiologicalReaction direction="left-to-right" evidence="16">
        <dbReference type="Rhea" id="RHEA:81644"/>
    </physiologicalReaction>
</comment>
<keyword evidence="6 17" id="KW-0812">Transmembrane</keyword>
<proteinExistence type="inferred from homology"/>
<keyword evidence="10 17" id="KW-0472">Membrane</keyword>
<keyword evidence="18" id="KW-1185">Reference proteome</keyword>
<evidence type="ECO:0000313" key="19">
    <source>
        <dbReference type="RefSeq" id="XP_035662363.1"/>
    </source>
</evidence>
<evidence type="ECO:0000256" key="3">
    <source>
        <dbReference type="ARBA" id="ARBA00006003"/>
    </source>
</evidence>
<dbReference type="GeneID" id="118406423"/>
<evidence type="ECO:0000256" key="13">
    <source>
        <dbReference type="ARBA" id="ARBA00036348"/>
    </source>
</evidence>